<protein>
    <submittedName>
        <fullName evidence="13">ABC-type glutathione transport system ATPase component</fullName>
    </submittedName>
</protein>
<dbReference type="InterPro" id="IPR050319">
    <property type="entry name" value="ABC_transp_ATP-bind"/>
</dbReference>
<feature type="transmembrane region" description="Helical" evidence="10">
    <location>
        <begin position="191"/>
        <end position="212"/>
    </location>
</feature>
<organism evidence="13 14">
    <name type="scientific">Azospirillum brasilense</name>
    <dbReference type="NCBI Taxonomy" id="192"/>
    <lineage>
        <taxon>Bacteria</taxon>
        <taxon>Pseudomonadati</taxon>
        <taxon>Pseudomonadota</taxon>
        <taxon>Alphaproteobacteria</taxon>
        <taxon>Rhodospirillales</taxon>
        <taxon>Azospirillaceae</taxon>
        <taxon>Azospirillum</taxon>
    </lineage>
</organism>
<dbReference type="InterPro" id="IPR027417">
    <property type="entry name" value="P-loop_NTPase"/>
</dbReference>
<feature type="domain" description="ABC transmembrane type-1" evidence="12">
    <location>
        <begin position="78"/>
        <end position="267"/>
    </location>
</feature>
<evidence type="ECO:0000256" key="9">
    <source>
        <dbReference type="ARBA" id="ARBA00023136"/>
    </source>
</evidence>
<dbReference type="NCBIfam" id="NF008453">
    <property type="entry name" value="PRK11308.1"/>
    <property type="match status" value="2"/>
</dbReference>
<evidence type="ECO:0000256" key="1">
    <source>
        <dbReference type="ARBA" id="ARBA00004417"/>
    </source>
</evidence>
<dbReference type="InterPro" id="IPR000515">
    <property type="entry name" value="MetI-like"/>
</dbReference>
<accession>A0A560BY75</accession>
<dbReference type="PANTHER" id="PTHR43776">
    <property type="entry name" value="TRANSPORT ATP-BINDING PROTEIN"/>
    <property type="match status" value="1"/>
</dbReference>
<comment type="similarity">
    <text evidence="10">Belongs to the binding-protein-dependent transport system permease family.</text>
</comment>
<dbReference type="Pfam" id="PF12911">
    <property type="entry name" value="OppC_N"/>
    <property type="match status" value="1"/>
</dbReference>
<dbReference type="Pfam" id="PF08352">
    <property type="entry name" value="oligo_HPY"/>
    <property type="match status" value="2"/>
</dbReference>
<dbReference type="PROSITE" id="PS00211">
    <property type="entry name" value="ABC_TRANSPORTER_1"/>
    <property type="match status" value="2"/>
</dbReference>
<keyword evidence="7" id="KW-0067">ATP-binding</keyword>
<name>A0A560BY75_AZOBR</name>
<evidence type="ECO:0000313" key="13">
    <source>
        <dbReference type="EMBL" id="TWA77570.1"/>
    </source>
</evidence>
<dbReference type="SMART" id="SM00382">
    <property type="entry name" value="AAA"/>
    <property type="match status" value="2"/>
</dbReference>
<keyword evidence="8 10" id="KW-1133">Transmembrane helix</keyword>
<dbReference type="GO" id="GO:0005886">
    <property type="term" value="C:plasma membrane"/>
    <property type="evidence" value="ECO:0007669"/>
    <property type="project" value="UniProtKB-SubCell"/>
</dbReference>
<dbReference type="InterPro" id="IPR003439">
    <property type="entry name" value="ABC_transporter-like_ATP-bd"/>
</dbReference>
<dbReference type="Gene3D" id="1.10.3720.10">
    <property type="entry name" value="MetI-like"/>
    <property type="match status" value="1"/>
</dbReference>
<dbReference type="GO" id="GO:0015833">
    <property type="term" value="P:peptide transport"/>
    <property type="evidence" value="ECO:0007669"/>
    <property type="project" value="InterPro"/>
</dbReference>
<dbReference type="PROSITE" id="PS50928">
    <property type="entry name" value="ABC_TM1"/>
    <property type="match status" value="1"/>
</dbReference>
<dbReference type="AlphaFoldDB" id="A0A560BY75"/>
<dbReference type="FunFam" id="3.40.50.300:FF:000016">
    <property type="entry name" value="Oligopeptide ABC transporter ATP-binding component"/>
    <property type="match status" value="1"/>
</dbReference>
<evidence type="ECO:0000256" key="5">
    <source>
        <dbReference type="ARBA" id="ARBA00022692"/>
    </source>
</evidence>
<evidence type="ECO:0000259" key="12">
    <source>
        <dbReference type="PROSITE" id="PS50928"/>
    </source>
</evidence>
<dbReference type="NCBIfam" id="NF007739">
    <property type="entry name" value="PRK10419.1"/>
    <property type="match status" value="2"/>
</dbReference>
<evidence type="ECO:0000256" key="10">
    <source>
        <dbReference type="RuleBase" id="RU363032"/>
    </source>
</evidence>
<dbReference type="EMBL" id="VITH01000015">
    <property type="protein sequence ID" value="TWA77570.1"/>
    <property type="molecule type" value="Genomic_DNA"/>
</dbReference>
<dbReference type="GO" id="GO:0055085">
    <property type="term" value="P:transmembrane transport"/>
    <property type="evidence" value="ECO:0007669"/>
    <property type="project" value="InterPro"/>
</dbReference>
<dbReference type="CDD" id="cd06261">
    <property type="entry name" value="TM_PBP2"/>
    <property type="match status" value="1"/>
</dbReference>
<dbReference type="Pfam" id="PF00528">
    <property type="entry name" value="BPD_transp_1"/>
    <property type="match status" value="1"/>
</dbReference>
<dbReference type="Pfam" id="PF00005">
    <property type="entry name" value="ABC_tran"/>
    <property type="match status" value="2"/>
</dbReference>
<reference evidence="13 14" key="1">
    <citation type="submission" date="2019-06" db="EMBL/GenBank/DDBJ databases">
        <title>Genomic Encyclopedia of Type Strains, Phase IV (KMG-V): Genome sequencing to study the core and pangenomes of soil and plant-associated prokaryotes.</title>
        <authorList>
            <person name="Whitman W."/>
        </authorList>
    </citation>
    <scope>NUCLEOTIDE SEQUENCE [LARGE SCALE GENOMIC DNA]</scope>
    <source>
        <strain evidence="13 14">BR 11650</strain>
    </source>
</reference>
<dbReference type="GO" id="GO:0016887">
    <property type="term" value="F:ATP hydrolysis activity"/>
    <property type="evidence" value="ECO:0007669"/>
    <property type="project" value="InterPro"/>
</dbReference>
<dbReference type="GO" id="GO:0005524">
    <property type="term" value="F:ATP binding"/>
    <property type="evidence" value="ECO:0007669"/>
    <property type="project" value="UniProtKB-KW"/>
</dbReference>
<evidence type="ECO:0000256" key="8">
    <source>
        <dbReference type="ARBA" id="ARBA00022989"/>
    </source>
</evidence>
<keyword evidence="4 10" id="KW-0813">Transport</keyword>
<evidence type="ECO:0000313" key="14">
    <source>
        <dbReference type="Proteomes" id="UP000318529"/>
    </source>
</evidence>
<keyword evidence="5 10" id="KW-0812">Transmembrane</keyword>
<feature type="domain" description="ABC transporter" evidence="11">
    <location>
        <begin position="310"/>
        <end position="565"/>
    </location>
</feature>
<sequence>MRGGLALLRRVMRNRLAALGLVLLTLIVLAALAAHVLPLADPDAIDPARRLLPPFSAGAWLGTDTLGRDVLARLVWGTRLSLGVGVAASLLAALVGSAIGLVAGYAGGRTDGVLMRGIDVLMAFPYLLLALAIVAALGPGLLNALYAVVVANIPFFARNVRGATAGLRRREFVDAARLSGMGEARILLGEVLPNVLPVIIITASTTVGWMILETAGLSFLGLGSQPPQADLGSMLSEGRKALITAPHVAAVPGLVVFLIVMSMNLIGDGLRDALDPRLRSGIPGAPGAATRVERAAGGGGNSAPDPGALLQVTGLRTAFDTAGNRADGPVDAVKGVDLRVAPGECLGIIGESGSGKSVTALSIARLVASPPGVVRGGSVRFAGDDLLALPVGALQRLRGGRIAYVFQDPLTTLHPLMPVGAQVAEALRAHRPVPRAEADRRVVELFAAVKLPDPTTLVHAHPHELSGGQRQRVGIAMALANDPELIIADEPTTALDVTVQAEILDLLDDLRRRRGLAVVFISHDFGVIARLCDRVAVMFQGEIVEEGDTRSVLTRPRHAYTRRLLAAVPVLGRSRRPETPPRGASSVGWAVEVRDLVKTYAARRSLFGRSRPAVTALKAVSLRVAAGETLGIVGESGSGKSTLARSLVGLSRPTGGTVRLDGRPLAELAAEGPRALGRTVQYVFQDPLSSLNPRKTIRRTLTAPLRFLAGVPAAEREGRLAGLMRSVDLDPAILDRYPHELSGGQAQRVAIARALAAGARIIVLDEAVSALDVSVRQQVLHLLAALKERHGLTYLFISHDLAVVEAIADRVVVMAAGAIVEEGPGDRLFAAPEHPYTRRLIAAVPTLPS</sequence>
<feature type="domain" description="ABC transporter" evidence="11">
    <location>
        <begin position="591"/>
        <end position="841"/>
    </location>
</feature>
<dbReference type="SUPFAM" id="SSF161098">
    <property type="entry name" value="MetI-like"/>
    <property type="match status" value="1"/>
</dbReference>
<proteinExistence type="inferred from homology"/>
<dbReference type="SUPFAM" id="SSF52540">
    <property type="entry name" value="P-loop containing nucleoside triphosphate hydrolases"/>
    <property type="match status" value="2"/>
</dbReference>
<keyword evidence="6" id="KW-0547">Nucleotide-binding</keyword>
<feature type="transmembrane region" description="Helical" evidence="10">
    <location>
        <begin position="241"/>
        <end position="261"/>
    </location>
</feature>
<dbReference type="InterPro" id="IPR003593">
    <property type="entry name" value="AAA+_ATPase"/>
</dbReference>
<comment type="caution">
    <text evidence="13">The sequence shown here is derived from an EMBL/GenBank/DDBJ whole genome shotgun (WGS) entry which is preliminary data.</text>
</comment>
<dbReference type="Proteomes" id="UP000318529">
    <property type="component" value="Unassembled WGS sequence"/>
</dbReference>
<evidence type="ECO:0000256" key="7">
    <source>
        <dbReference type="ARBA" id="ARBA00022840"/>
    </source>
</evidence>
<comment type="similarity">
    <text evidence="3">Belongs to the ABC transporter superfamily.</text>
</comment>
<comment type="subcellular location">
    <subcellularLocation>
        <location evidence="1">Cell inner membrane</location>
        <topology evidence="1">Peripheral membrane protein</topology>
    </subcellularLocation>
    <subcellularLocation>
        <location evidence="2 10">Cell membrane</location>
        <topology evidence="2 10">Multi-pass membrane protein</topology>
    </subcellularLocation>
</comment>
<dbReference type="CDD" id="cd03257">
    <property type="entry name" value="ABC_NikE_OppD_transporters"/>
    <property type="match status" value="2"/>
</dbReference>
<dbReference type="InterPro" id="IPR013563">
    <property type="entry name" value="Oligopep_ABC_C"/>
</dbReference>
<feature type="transmembrane region" description="Helical" evidence="10">
    <location>
        <begin position="118"/>
        <end position="138"/>
    </location>
</feature>
<dbReference type="InterPro" id="IPR035906">
    <property type="entry name" value="MetI-like_sf"/>
</dbReference>
<evidence type="ECO:0000256" key="4">
    <source>
        <dbReference type="ARBA" id="ARBA00022448"/>
    </source>
</evidence>
<dbReference type="PROSITE" id="PS50893">
    <property type="entry name" value="ABC_TRANSPORTER_2"/>
    <property type="match status" value="2"/>
</dbReference>
<dbReference type="InterPro" id="IPR025966">
    <property type="entry name" value="OppC_N"/>
</dbReference>
<evidence type="ECO:0000256" key="2">
    <source>
        <dbReference type="ARBA" id="ARBA00004651"/>
    </source>
</evidence>
<evidence type="ECO:0000256" key="3">
    <source>
        <dbReference type="ARBA" id="ARBA00005417"/>
    </source>
</evidence>
<dbReference type="InterPro" id="IPR017871">
    <property type="entry name" value="ABC_transporter-like_CS"/>
</dbReference>
<feature type="transmembrane region" description="Helical" evidence="10">
    <location>
        <begin position="80"/>
        <end position="106"/>
    </location>
</feature>
<keyword evidence="9 10" id="KW-0472">Membrane</keyword>
<evidence type="ECO:0000256" key="6">
    <source>
        <dbReference type="ARBA" id="ARBA00022741"/>
    </source>
</evidence>
<dbReference type="Gene3D" id="3.40.50.300">
    <property type="entry name" value="P-loop containing nucleotide triphosphate hydrolases"/>
    <property type="match status" value="2"/>
</dbReference>
<dbReference type="PANTHER" id="PTHR43776:SF7">
    <property type="entry name" value="D,D-DIPEPTIDE TRANSPORT ATP-BINDING PROTEIN DDPF-RELATED"/>
    <property type="match status" value="1"/>
</dbReference>
<gene>
    <name evidence="13" type="ORF">FBZ83_11548</name>
</gene>
<evidence type="ECO:0000259" key="11">
    <source>
        <dbReference type="PROSITE" id="PS50893"/>
    </source>
</evidence>